<keyword evidence="11" id="KW-1185">Reference proteome</keyword>
<dbReference type="PROSITE" id="PS00028">
    <property type="entry name" value="ZINC_FINGER_C2H2_1"/>
    <property type="match status" value="2"/>
</dbReference>
<reference evidence="10 11" key="1">
    <citation type="journal article" date="2024" name="G3 (Bethesda)">
        <title>Genome assembly of Hibiscus sabdariffa L. provides insights into metabolisms of medicinal natural products.</title>
        <authorList>
            <person name="Kim T."/>
        </authorList>
    </citation>
    <scope>NUCLEOTIDE SEQUENCE [LARGE SCALE GENOMIC DNA]</scope>
    <source>
        <strain evidence="10">TK-2024</strain>
        <tissue evidence="10">Old leaves</tissue>
    </source>
</reference>
<feature type="domain" description="C2H2-type" evidence="9">
    <location>
        <begin position="263"/>
        <end position="285"/>
    </location>
</feature>
<evidence type="ECO:0000256" key="3">
    <source>
        <dbReference type="ARBA" id="ARBA00022771"/>
    </source>
</evidence>
<feature type="region of interest" description="Disordered" evidence="8">
    <location>
        <begin position="179"/>
        <end position="199"/>
    </location>
</feature>
<evidence type="ECO:0000256" key="4">
    <source>
        <dbReference type="ARBA" id="ARBA00022833"/>
    </source>
</evidence>
<comment type="caution">
    <text evidence="10">The sequence shown here is derived from an EMBL/GenBank/DDBJ whole genome shotgun (WGS) entry which is preliminary data.</text>
</comment>
<evidence type="ECO:0000256" key="2">
    <source>
        <dbReference type="ARBA" id="ARBA00022737"/>
    </source>
</evidence>
<feature type="region of interest" description="Disordered" evidence="8">
    <location>
        <begin position="228"/>
        <end position="255"/>
    </location>
</feature>
<accession>A0ABR2GDY0</accession>
<feature type="region of interest" description="Disordered" evidence="8">
    <location>
        <begin position="1"/>
        <end position="24"/>
    </location>
</feature>
<keyword evidence="6" id="KW-0804">Transcription</keyword>
<keyword evidence="1" id="KW-0479">Metal-binding</keyword>
<proteinExistence type="predicted"/>
<keyword evidence="3 7" id="KW-0863">Zinc-finger</keyword>
<dbReference type="PANTHER" id="PTHR45988:SF92">
    <property type="entry name" value="C2H2 TYPE ZINC FINGER TRANSCRIPTION FACTOR FAMILY-RELATED"/>
    <property type="match status" value="1"/>
</dbReference>
<dbReference type="InterPro" id="IPR036236">
    <property type="entry name" value="Znf_C2H2_sf"/>
</dbReference>
<evidence type="ECO:0000256" key="5">
    <source>
        <dbReference type="ARBA" id="ARBA00023015"/>
    </source>
</evidence>
<keyword evidence="5" id="KW-0805">Transcription regulation</keyword>
<evidence type="ECO:0000313" key="10">
    <source>
        <dbReference type="EMBL" id="KAK8601123.1"/>
    </source>
</evidence>
<feature type="compositionally biased region" description="Basic and acidic residues" evidence="8">
    <location>
        <begin position="1"/>
        <end position="10"/>
    </location>
</feature>
<evidence type="ECO:0000313" key="11">
    <source>
        <dbReference type="Proteomes" id="UP001472677"/>
    </source>
</evidence>
<dbReference type="Gene3D" id="3.30.160.60">
    <property type="entry name" value="Classic Zinc Finger"/>
    <property type="match status" value="1"/>
</dbReference>
<dbReference type="Pfam" id="PF13912">
    <property type="entry name" value="zf-C2H2_6"/>
    <property type="match status" value="2"/>
</dbReference>
<dbReference type="PROSITE" id="PS50157">
    <property type="entry name" value="ZINC_FINGER_C2H2_2"/>
    <property type="match status" value="2"/>
</dbReference>
<gene>
    <name evidence="10" type="ORF">V6N12_050965</name>
</gene>
<sequence length="362" mass="39376">MPISCREERKARKQTQRPIKSSSTRIGAKARVYMHFSATICYYYRQFSPHRDKTTRLVFDSGSQLGSGSGCVGFQVFFTPACNGRNRFNLGFLDLDQLRAKEWGLRFGFEILNMALEALNSPTAVAPPFPFEDTNLHCLESFTKRKRSKRPRFDQVTSEEEYLALCLIMLARGGAPAPTNLTRHRSPTPTPIPAPQPTSAEHKLSYKCSVCNKAFHSYQALGGHKASHRKLSAGNDNQSTSTTGTSGGVLASAASINPSGRSHECSICHKTFPTGQALGGHKRCHYEGGAGNSVSASASAVTTSEGVGSTNTSNRGFDLNMPALPEFSPANLFVSSGGDDEVESPHPCKKPCFFMRPKIEVS</sequence>
<dbReference type="Proteomes" id="UP001472677">
    <property type="component" value="Unassembled WGS sequence"/>
</dbReference>
<organism evidence="10 11">
    <name type="scientific">Hibiscus sabdariffa</name>
    <name type="common">roselle</name>
    <dbReference type="NCBI Taxonomy" id="183260"/>
    <lineage>
        <taxon>Eukaryota</taxon>
        <taxon>Viridiplantae</taxon>
        <taxon>Streptophyta</taxon>
        <taxon>Embryophyta</taxon>
        <taxon>Tracheophyta</taxon>
        <taxon>Spermatophyta</taxon>
        <taxon>Magnoliopsida</taxon>
        <taxon>eudicotyledons</taxon>
        <taxon>Gunneridae</taxon>
        <taxon>Pentapetalae</taxon>
        <taxon>rosids</taxon>
        <taxon>malvids</taxon>
        <taxon>Malvales</taxon>
        <taxon>Malvaceae</taxon>
        <taxon>Malvoideae</taxon>
        <taxon>Hibiscus</taxon>
    </lineage>
</organism>
<evidence type="ECO:0000259" key="9">
    <source>
        <dbReference type="PROSITE" id="PS50157"/>
    </source>
</evidence>
<keyword evidence="2" id="KW-0677">Repeat</keyword>
<name>A0ABR2GDY0_9ROSI</name>
<protein>
    <recommendedName>
        <fullName evidence="9">C2H2-type domain-containing protein</fullName>
    </recommendedName>
</protein>
<dbReference type="SMART" id="SM00355">
    <property type="entry name" value="ZnF_C2H2"/>
    <property type="match status" value="2"/>
</dbReference>
<dbReference type="EMBL" id="JBBPBM010000001">
    <property type="protein sequence ID" value="KAK8601123.1"/>
    <property type="molecule type" value="Genomic_DNA"/>
</dbReference>
<dbReference type="InterPro" id="IPR013087">
    <property type="entry name" value="Znf_C2H2_type"/>
</dbReference>
<feature type="domain" description="C2H2-type" evidence="9">
    <location>
        <begin position="206"/>
        <end position="233"/>
    </location>
</feature>
<evidence type="ECO:0000256" key="8">
    <source>
        <dbReference type="SAM" id="MobiDB-lite"/>
    </source>
</evidence>
<keyword evidence="4" id="KW-0862">Zinc</keyword>
<evidence type="ECO:0000256" key="7">
    <source>
        <dbReference type="PROSITE-ProRule" id="PRU00042"/>
    </source>
</evidence>
<evidence type="ECO:0000256" key="6">
    <source>
        <dbReference type="ARBA" id="ARBA00023163"/>
    </source>
</evidence>
<dbReference type="SUPFAM" id="SSF57667">
    <property type="entry name" value="beta-beta-alpha zinc fingers"/>
    <property type="match status" value="1"/>
</dbReference>
<evidence type="ECO:0000256" key="1">
    <source>
        <dbReference type="ARBA" id="ARBA00022723"/>
    </source>
</evidence>
<dbReference type="InterPro" id="IPR044653">
    <property type="entry name" value="AZF1/2/3-like"/>
</dbReference>
<dbReference type="PANTHER" id="PTHR45988">
    <property type="entry name" value="C2H2 TYPE ZINC FINGER TRANSCRIPTION FACTOR FAMILY-RELATED"/>
    <property type="match status" value="1"/>
</dbReference>